<keyword evidence="3" id="KW-0804">Transcription</keyword>
<evidence type="ECO:0000256" key="3">
    <source>
        <dbReference type="ARBA" id="ARBA00023163"/>
    </source>
</evidence>
<dbReference type="InterPro" id="IPR000524">
    <property type="entry name" value="Tscrpt_reg_HTH_GntR"/>
</dbReference>
<evidence type="ECO:0000256" key="2">
    <source>
        <dbReference type="ARBA" id="ARBA00023125"/>
    </source>
</evidence>
<dbReference type="InterPro" id="IPR036388">
    <property type="entry name" value="WH-like_DNA-bd_sf"/>
</dbReference>
<keyword evidence="2" id="KW-0238">DNA-binding</keyword>
<comment type="caution">
    <text evidence="6">The sequence shown here is derived from an EMBL/GenBank/DDBJ whole genome shotgun (WGS) entry which is preliminary data.</text>
</comment>
<evidence type="ECO:0000256" key="1">
    <source>
        <dbReference type="ARBA" id="ARBA00023015"/>
    </source>
</evidence>
<gene>
    <name evidence="6" type="ORF">GCM10009836_72620</name>
</gene>
<evidence type="ECO:0000256" key="4">
    <source>
        <dbReference type="SAM" id="MobiDB-lite"/>
    </source>
</evidence>
<sequence length="111" mass="11699">MLDELDGLDPNSSRTAVPPDRSALLHRGAGSRARNQAALRQPLAIRFGVARMTVQSAISQLARDGLVTGPQGSGVLVSDRTSLGAFDVAEILRRAARAGLLTDPDRLPDAD</sequence>
<dbReference type="EMBL" id="BAAAQK010000033">
    <property type="protein sequence ID" value="GAA1880798.1"/>
    <property type="molecule type" value="Genomic_DNA"/>
</dbReference>
<evidence type="ECO:0000313" key="6">
    <source>
        <dbReference type="EMBL" id="GAA1880798.1"/>
    </source>
</evidence>
<organism evidence="6 7">
    <name type="scientific">Pseudonocardia ailaonensis</name>
    <dbReference type="NCBI Taxonomy" id="367279"/>
    <lineage>
        <taxon>Bacteria</taxon>
        <taxon>Bacillati</taxon>
        <taxon>Actinomycetota</taxon>
        <taxon>Actinomycetes</taxon>
        <taxon>Pseudonocardiales</taxon>
        <taxon>Pseudonocardiaceae</taxon>
        <taxon>Pseudonocardia</taxon>
    </lineage>
</organism>
<proteinExistence type="predicted"/>
<name>A0ABN2NRQ4_9PSEU</name>
<feature type="region of interest" description="Disordered" evidence="4">
    <location>
        <begin position="1"/>
        <end position="22"/>
    </location>
</feature>
<evidence type="ECO:0000313" key="7">
    <source>
        <dbReference type="Proteomes" id="UP001500449"/>
    </source>
</evidence>
<dbReference type="Pfam" id="PF00392">
    <property type="entry name" value="GntR"/>
    <property type="match status" value="1"/>
</dbReference>
<dbReference type="Gene3D" id="1.10.10.10">
    <property type="entry name" value="Winged helix-like DNA-binding domain superfamily/Winged helix DNA-binding domain"/>
    <property type="match status" value="1"/>
</dbReference>
<keyword evidence="1" id="KW-0805">Transcription regulation</keyword>
<dbReference type="SUPFAM" id="SSF46785">
    <property type="entry name" value="Winged helix' DNA-binding domain"/>
    <property type="match status" value="1"/>
</dbReference>
<reference evidence="6 7" key="1">
    <citation type="journal article" date="2019" name="Int. J. Syst. Evol. Microbiol.">
        <title>The Global Catalogue of Microorganisms (GCM) 10K type strain sequencing project: providing services to taxonomists for standard genome sequencing and annotation.</title>
        <authorList>
            <consortium name="The Broad Institute Genomics Platform"/>
            <consortium name="The Broad Institute Genome Sequencing Center for Infectious Disease"/>
            <person name="Wu L."/>
            <person name="Ma J."/>
        </authorList>
    </citation>
    <scope>NUCLEOTIDE SEQUENCE [LARGE SCALE GENOMIC DNA]</scope>
    <source>
        <strain evidence="6 7">JCM 16009</strain>
    </source>
</reference>
<keyword evidence="7" id="KW-1185">Reference proteome</keyword>
<dbReference type="Proteomes" id="UP001500449">
    <property type="component" value="Unassembled WGS sequence"/>
</dbReference>
<protein>
    <recommendedName>
        <fullName evidence="5">HTH gntR-type domain-containing protein</fullName>
    </recommendedName>
</protein>
<feature type="domain" description="HTH gntR-type" evidence="5">
    <location>
        <begin position="43"/>
        <end position="77"/>
    </location>
</feature>
<dbReference type="InterPro" id="IPR036390">
    <property type="entry name" value="WH_DNA-bd_sf"/>
</dbReference>
<accession>A0ABN2NRQ4</accession>
<evidence type="ECO:0000259" key="5">
    <source>
        <dbReference type="Pfam" id="PF00392"/>
    </source>
</evidence>